<dbReference type="Proteomes" id="UP000299102">
    <property type="component" value="Unassembled WGS sequence"/>
</dbReference>
<proteinExistence type="predicted"/>
<dbReference type="InterPro" id="IPR037171">
    <property type="entry name" value="NagB/RpiA_transferase-like"/>
</dbReference>
<dbReference type="GO" id="GO:0019262">
    <property type="term" value="P:N-acetylneuraminate catabolic process"/>
    <property type="evidence" value="ECO:0007669"/>
    <property type="project" value="TreeGrafter"/>
</dbReference>
<evidence type="ECO:0000313" key="3">
    <source>
        <dbReference type="EMBL" id="GBP98040.1"/>
    </source>
</evidence>
<dbReference type="PANTHER" id="PTHR11280">
    <property type="entry name" value="GLUCOSAMINE-6-PHOSPHATE ISOMERASE"/>
    <property type="match status" value="1"/>
</dbReference>
<dbReference type="AlphaFoldDB" id="A0A4C2AD93"/>
<dbReference type="InterPro" id="IPR004547">
    <property type="entry name" value="Glucosamine6P_isomerase"/>
</dbReference>
<protein>
    <submittedName>
        <fullName evidence="3">Glucosamine-6-phosphate isomerase</fullName>
    </submittedName>
</protein>
<dbReference type="GO" id="GO:0004342">
    <property type="term" value="F:glucosamine-6-phosphate deaminase activity"/>
    <property type="evidence" value="ECO:0007669"/>
    <property type="project" value="UniProtKB-EC"/>
</dbReference>
<keyword evidence="3" id="KW-0413">Isomerase</keyword>
<reference evidence="3 4" key="1">
    <citation type="journal article" date="2019" name="Commun. Biol.">
        <title>The bagworm genome reveals a unique fibroin gene that provides high tensile strength.</title>
        <authorList>
            <person name="Kono N."/>
            <person name="Nakamura H."/>
            <person name="Ohtoshi R."/>
            <person name="Tomita M."/>
            <person name="Numata K."/>
            <person name="Arakawa K."/>
        </authorList>
    </citation>
    <scope>NUCLEOTIDE SEQUENCE [LARGE SCALE GENOMIC DNA]</scope>
</reference>
<keyword evidence="4" id="KW-1185">Reference proteome</keyword>
<dbReference type="PANTHER" id="PTHR11280:SF5">
    <property type="entry name" value="GLUCOSAMINE-6-PHOSPHATE ISOMERASE"/>
    <property type="match status" value="1"/>
</dbReference>
<comment type="caution">
    <text evidence="3">The sequence shown here is derived from an EMBL/GenBank/DDBJ whole genome shotgun (WGS) entry which is preliminary data.</text>
</comment>
<dbReference type="Gene3D" id="3.40.50.1360">
    <property type="match status" value="1"/>
</dbReference>
<evidence type="ECO:0000313" key="4">
    <source>
        <dbReference type="Proteomes" id="UP000299102"/>
    </source>
</evidence>
<dbReference type="EMBL" id="BGZK01003054">
    <property type="protein sequence ID" value="GBP98040.1"/>
    <property type="molecule type" value="Genomic_DNA"/>
</dbReference>
<evidence type="ECO:0000256" key="1">
    <source>
        <dbReference type="ARBA" id="ARBA00000644"/>
    </source>
</evidence>
<evidence type="ECO:0000256" key="2">
    <source>
        <dbReference type="ARBA" id="ARBA00004775"/>
    </source>
</evidence>
<accession>A0A4C2AD93</accession>
<dbReference type="SUPFAM" id="SSF100950">
    <property type="entry name" value="NagB/RpiA/CoA transferase-like"/>
    <property type="match status" value="1"/>
</dbReference>
<gene>
    <name evidence="3" type="primary">Oscillin</name>
    <name evidence="3" type="ORF">EVAR_98874_1</name>
</gene>
<sequence length="232" mass="24487">MRLIILENAEVVADWAAGSCAANEFAPGPGRPFVLEVADGRHASACTGASSTSTGTARSDTCGHLQYGQYANAHVDGNASDLPAECARFELLMREAGGVNLFVGGIGPTDTSPSTSPALRCARQALTVGVGTVRDAQEVMILITGAHKSLALAKAVEGVNHMWTVSAFQQHPQTLFVCDEDHAPCALRQSSILRCNAQALTKVPCGSRLGHRYATPWDNVATVWEALLYVIP</sequence>
<dbReference type="OrthoDB" id="7663298at2759"/>
<dbReference type="GO" id="GO:0006043">
    <property type="term" value="P:glucosamine catabolic process"/>
    <property type="evidence" value="ECO:0007669"/>
    <property type="project" value="TreeGrafter"/>
</dbReference>
<dbReference type="GO" id="GO:0006046">
    <property type="term" value="P:N-acetylglucosamine catabolic process"/>
    <property type="evidence" value="ECO:0007669"/>
    <property type="project" value="TreeGrafter"/>
</dbReference>
<dbReference type="GO" id="GO:0042802">
    <property type="term" value="F:identical protein binding"/>
    <property type="evidence" value="ECO:0007669"/>
    <property type="project" value="TreeGrafter"/>
</dbReference>
<dbReference type="GO" id="GO:0005737">
    <property type="term" value="C:cytoplasm"/>
    <property type="evidence" value="ECO:0007669"/>
    <property type="project" value="TreeGrafter"/>
</dbReference>
<organism evidence="3 4">
    <name type="scientific">Eumeta variegata</name>
    <name type="common">Bagworm moth</name>
    <name type="synonym">Eumeta japonica</name>
    <dbReference type="NCBI Taxonomy" id="151549"/>
    <lineage>
        <taxon>Eukaryota</taxon>
        <taxon>Metazoa</taxon>
        <taxon>Ecdysozoa</taxon>
        <taxon>Arthropoda</taxon>
        <taxon>Hexapoda</taxon>
        <taxon>Insecta</taxon>
        <taxon>Pterygota</taxon>
        <taxon>Neoptera</taxon>
        <taxon>Endopterygota</taxon>
        <taxon>Lepidoptera</taxon>
        <taxon>Glossata</taxon>
        <taxon>Ditrysia</taxon>
        <taxon>Tineoidea</taxon>
        <taxon>Psychidae</taxon>
        <taxon>Oiketicinae</taxon>
        <taxon>Eumeta</taxon>
    </lineage>
</organism>
<comment type="pathway">
    <text evidence="2">Nucleotide-sugar biosynthesis; UDP-N-acetyl-alpha-D-glucosamine biosynthesis; alpha-D-glucosamine 6-phosphate from D-fructose 6-phosphate: step 1/1.</text>
</comment>
<comment type="catalytic activity">
    <reaction evidence="1">
        <text>alpha-D-glucosamine 6-phosphate + H2O = beta-D-fructose 6-phosphate + NH4(+)</text>
        <dbReference type="Rhea" id="RHEA:12172"/>
        <dbReference type="ChEBI" id="CHEBI:15377"/>
        <dbReference type="ChEBI" id="CHEBI:28938"/>
        <dbReference type="ChEBI" id="CHEBI:57634"/>
        <dbReference type="ChEBI" id="CHEBI:75989"/>
        <dbReference type="EC" id="3.5.99.6"/>
    </reaction>
</comment>
<dbReference type="GO" id="GO:0016853">
    <property type="term" value="F:isomerase activity"/>
    <property type="evidence" value="ECO:0007669"/>
    <property type="project" value="UniProtKB-KW"/>
</dbReference>
<name>A0A4C2AD93_EUMVA</name>
<dbReference type="STRING" id="151549.A0A4C2AD93"/>